<dbReference type="SUPFAM" id="SSF50129">
    <property type="entry name" value="GroES-like"/>
    <property type="match status" value="1"/>
</dbReference>
<dbReference type="Pfam" id="PF00107">
    <property type="entry name" value="ADH_zinc_N"/>
    <property type="match status" value="1"/>
</dbReference>
<dbReference type="SMART" id="SM00829">
    <property type="entry name" value="PKS_ER"/>
    <property type="match status" value="1"/>
</dbReference>
<reference evidence="2" key="1">
    <citation type="submission" date="2014-05" db="EMBL/GenBank/DDBJ databases">
        <title>Key roles for freshwater Actinobacteria revealed by deep metagenomic sequencing.</title>
        <authorList>
            <person name="Ghai R."/>
            <person name="Mizuno C.M."/>
            <person name="Picazo A."/>
            <person name="Camacho A."/>
            <person name="Rodriguez-Valera F."/>
        </authorList>
    </citation>
    <scope>NUCLEOTIDE SEQUENCE</scope>
</reference>
<organism evidence="2">
    <name type="scientific">freshwater metagenome</name>
    <dbReference type="NCBI Taxonomy" id="449393"/>
    <lineage>
        <taxon>unclassified sequences</taxon>
        <taxon>metagenomes</taxon>
        <taxon>ecological metagenomes</taxon>
    </lineage>
</organism>
<dbReference type="InterPro" id="IPR013149">
    <property type="entry name" value="ADH-like_C"/>
</dbReference>
<comment type="caution">
    <text evidence="2">The sequence shown here is derived from an EMBL/GenBank/DDBJ whole genome shotgun (WGS) entry which is preliminary data.</text>
</comment>
<dbReference type="InterPro" id="IPR011032">
    <property type="entry name" value="GroES-like_sf"/>
</dbReference>
<dbReference type="Gene3D" id="3.40.50.720">
    <property type="entry name" value="NAD(P)-binding Rossmann-like Domain"/>
    <property type="match status" value="1"/>
</dbReference>
<dbReference type="InterPro" id="IPR020843">
    <property type="entry name" value="ER"/>
</dbReference>
<dbReference type="PANTHER" id="PTHR43677">
    <property type="entry name" value="SHORT-CHAIN DEHYDROGENASE/REDUCTASE"/>
    <property type="match status" value="1"/>
</dbReference>
<proteinExistence type="predicted"/>
<sequence length="315" mass="33005">MTITGESAQALWCTAIGESEIRPTPVTANPGEELVDVIICDVSPLDRQVAEGRFPPGPPMPVIPGTTGVVRDAVGKLYFAFVEMRGGGLFSPGIHRTVASVPRDVLFEIPSGVNHKDVAAGFTGIVTALAILDHSIKIQSGQSVLILGANRGVGAAAVEVALARGAHVIAAAREPINIPGVDYVSYDEMPGKVMELTGGKGVSGIIDGLGGEITNKALMCGGADCKHVLLGFSAGVQLPLIAPRFLGNEHQLIGYNLLRRPWPLIAQLMGEAMEFLKAGKCIPLIAQELPFSSAPDAYKTAASKQGRTLIVMQEI</sequence>
<dbReference type="GO" id="GO:0016491">
    <property type="term" value="F:oxidoreductase activity"/>
    <property type="evidence" value="ECO:0007669"/>
    <property type="project" value="InterPro"/>
</dbReference>
<protein>
    <recommendedName>
        <fullName evidence="1">Enoyl reductase (ER) domain-containing protein</fullName>
    </recommendedName>
</protein>
<dbReference type="InterPro" id="IPR036291">
    <property type="entry name" value="NAD(P)-bd_dom_sf"/>
</dbReference>
<dbReference type="EMBL" id="JNSK01000036">
    <property type="protein sequence ID" value="KGA17793.1"/>
    <property type="molecule type" value="Genomic_DNA"/>
</dbReference>
<dbReference type="AlphaFoldDB" id="A0A094SHE9"/>
<gene>
    <name evidence="2" type="ORF">GM50_10735</name>
</gene>
<name>A0A094SHE9_9ZZZZ</name>
<dbReference type="Gene3D" id="3.90.180.10">
    <property type="entry name" value="Medium-chain alcohol dehydrogenases, catalytic domain"/>
    <property type="match status" value="1"/>
</dbReference>
<accession>A0A094SHE9</accession>
<evidence type="ECO:0000313" key="2">
    <source>
        <dbReference type="EMBL" id="KGA17793.1"/>
    </source>
</evidence>
<dbReference type="SUPFAM" id="SSF51735">
    <property type="entry name" value="NAD(P)-binding Rossmann-fold domains"/>
    <property type="match status" value="1"/>
</dbReference>
<evidence type="ECO:0000259" key="1">
    <source>
        <dbReference type="SMART" id="SM00829"/>
    </source>
</evidence>
<dbReference type="InterPro" id="IPR051397">
    <property type="entry name" value="Zn-ADH-like_protein"/>
</dbReference>
<dbReference type="PANTHER" id="PTHR43677:SF11">
    <property type="entry name" value="ZINC-CONTAINING ALCOHOL DEHYDROGENASE"/>
    <property type="match status" value="1"/>
</dbReference>
<feature type="domain" description="Enoyl reductase (ER)" evidence="1">
    <location>
        <begin position="17"/>
        <end position="310"/>
    </location>
</feature>